<dbReference type="AlphaFoldDB" id="F4SAS1"/>
<proteinExistence type="predicted"/>
<dbReference type="EMBL" id="GL883180">
    <property type="protein sequence ID" value="EGF98266.1"/>
    <property type="molecule type" value="Genomic_DNA"/>
</dbReference>
<dbReference type="VEuPathDB" id="FungiDB:MELLADRAFT_113690"/>
<dbReference type="GeneID" id="18925070"/>
<sequence>MKQEDCFIWAFAGINSEGQMATQPMRNWRETERVTKQIWKDSQQPNMASKVEGVEKAYGLKDTMSQPFLDKMRKVQRQHNQQVPAVSFLSLHQLEMKTDLSATLKSGHTVQPSGLAKFAPSGSAKVDVKGYLLPYYQWHGVPCQTPTIPGMACGL</sequence>
<gene>
    <name evidence="1" type="ORF">MELLADRAFT_113690</name>
</gene>
<dbReference type="KEGG" id="mlr:MELLADRAFT_113690"/>
<dbReference type="Proteomes" id="UP000001072">
    <property type="component" value="Unassembled WGS sequence"/>
</dbReference>
<evidence type="ECO:0000313" key="1">
    <source>
        <dbReference type="EMBL" id="EGF98266.1"/>
    </source>
</evidence>
<keyword evidence="2" id="KW-1185">Reference proteome</keyword>
<dbReference type="HOGENOM" id="CLU_1695897_0_0_1"/>
<reference evidence="2" key="1">
    <citation type="journal article" date="2011" name="Proc. Natl. Acad. Sci. U.S.A.">
        <title>Obligate biotrophy features unraveled by the genomic analysis of rust fungi.</title>
        <authorList>
            <person name="Duplessis S."/>
            <person name="Cuomo C.A."/>
            <person name="Lin Y.-C."/>
            <person name="Aerts A."/>
            <person name="Tisserant E."/>
            <person name="Veneault-Fourrey C."/>
            <person name="Joly D.L."/>
            <person name="Hacquard S."/>
            <person name="Amselem J."/>
            <person name="Cantarel B.L."/>
            <person name="Chiu R."/>
            <person name="Coutinho P.M."/>
            <person name="Feau N."/>
            <person name="Field M."/>
            <person name="Frey P."/>
            <person name="Gelhaye E."/>
            <person name="Goldberg J."/>
            <person name="Grabherr M.G."/>
            <person name="Kodira C.D."/>
            <person name="Kohler A."/>
            <person name="Kuees U."/>
            <person name="Lindquist E.A."/>
            <person name="Lucas S.M."/>
            <person name="Mago R."/>
            <person name="Mauceli E."/>
            <person name="Morin E."/>
            <person name="Murat C."/>
            <person name="Pangilinan J.L."/>
            <person name="Park R."/>
            <person name="Pearson M."/>
            <person name="Quesneville H."/>
            <person name="Rouhier N."/>
            <person name="Sakthikumar S."/>
            <person name="Salamov A.A."/>
            <person name="Schmutz J."/>
            <person name="Selles B."/>
            <person name="Shapiro H."/>
            <person name="Tanguay P."/>
            <person name="Tuskan G.A."/>
            <person name="Henrissat B."/>
            <person name="Van de Peer Y."/>
            <person name="Rouze P."/>
            <person name="Ellis J.G."/>
            <person name="Dodds P.N."/>
            <person name="Schein J.E."/>
            <person name="Zhong S."/>
            <person name="Hamelin R.C."/>
            <person name="Grigoriev I.V."/>
            <person name="Szabo L.J."/>
            <person name="Martin F."/>
        </authorList>
    </citation>
    <scope>NUCLEOTIDE SEQUENCE [LARGE SCALE GENOMIC DNA]</scope>
    <source>
        <strain evidence="2">98AG31 / pathotype 3-4-7</strain>
    </source>
</reference>
<dbReference type="RefSeq" id="XP_007418464.1">
    <property type="nucleotide sequence ID" value="XM_007418402.1"/>
</dbReference>
<accession>F4SAS1</accession>
<organism evidence="2">
    <name type="scientific">Melampsora larici-populina (strain 98AG31 / pathotype 3-4-7)</name>
    <name type="common">Poplar leaf rust fungus</name>
    <dbReference type="NCBI Taxonomy" id="747676"/>
    <lineage>
        <taxon>Eukaryota</taxon>
        <taxon>Fungi</taxon>
        <taxon>Dikarya</taxon>
        <taxon>Basidiomycota</taxon>
        <taxon>Pucciniomycotina</taxon>
        <taxon>Pucciniomycetes</taxon>
        <taxon>Pucciniales</taxon>
        <taxon>Melampsoraceae</taxon>
        <taxon>Melampsora</taxon>
    </lineage>
</organism>
<evidence type="ECO:0000313" key="2">
    <source>
        <dbReference type="Proteomes" id="UP000001072"/>
    </source>
</evidence>
<protein>
    <submittedName>
        <fullName evidence="1">Uncharacterized protein</fullName>
    </submittedName>
</protein>
<dbReference type="InParanoid" id="F4SAS1"/>
<name>F4SAS1_MELLP</name>